<dbReference type="AlphaFoldDB" id="A0A6G3SNF0"/>
<name>A0A6G3SNF0_STRAQ</name>
<comment type="caution">
    <text evidence="1">The sequence shown here is derived from an EMBL/GenBank/DDBJ whole genome shotgun (WGS) entry which is preliminary data.</text>
</comment>
<proteinExistence type="predicted"/>
<gene>
    <name evidence="1" type="ORF">G3I43_07115</name>
</gene>
<reference evidence="1" key="1">
    <citation type="submission" date="2020-01" db="EMBL/GenBank/DDBJ databases">
        <title>Insect and environment-associated Actinomycetes.</title>
        <authorList>
            <person name="Currrie C."/>
            <person name="Chevrette M."/>
            <person name="Carlson C."/>
            <person name="Stubbendieck R."/>
            <person name="Wendt-Pienkowski E."/>
        </authorList>
    </citation>
    <scope>NUCLEOTIDE SEQUENCE</scope>
    <source>
        <strain evidence="1">SID505</strain>
    </source>
</reference>
<dbReference type="EMBL" id="JAAGMK010000180">
    <property type="protein sequence ID" value="NEB83948.1"/>
    <property type="molecule type" value="Genomic_DNA"/>
</dbReference>
<dbReference type="RefSeq" id="WP_164256922.1">
    <property type="nucleotide sequence ID" value="NZ_JAAGMK010000180.1"/>
</dbReference>
<organism evidence="1">
    <name type="scientific">Streptomyces anulatus</name>
    <name type="common">Streptomyces chrysomallus</name>
    <dbReference type="NCBI Taxonomy" id="1892"/>
    <lineage>
        <taxon>Bacteria</taxon>
        <taxon>Bacillati</taxon>
        <taxon>Actinomycetota</taxon>
        <taxon>Actinomycetes</taxon>
        <taxon>Kitasatosporales</taxon>
        <taxon>Streptomycetaceae</taxon>
        <taxon>Streptomyces</taxon>
    </lineage>
</organism>
<sequence>MADQVYVVQEQPTGQWVAGCCDSRCGYFPHDLADSTTKSRAEAAATRHRKLLRTLPREDFTPRSDSCPTCNQSTNAIAALQDLVRELEAKLATPEGAR</sequence>
<protein>
    <submittedName>
        <fullName evidence="1">Uncharacterized protein</fullName>
    </submittedName>
</protein>
<evidence type="ECO:0000313" key="1">
    <source>
        <dbReference type="EMBL" id="NEB83948.1"/>
    </source>
</evidence>
<accession>A0A6G3SNF0</accession>